<dbReference type="NCBIfam" id="NF002947">
    <property type="entry name" value="PRK03604.1"/>
    <property type="match status" value="1"/>
</dbReference>
<dbReference type="InterPro" id="IPR036425">
    <property type="entry name" value="MoaB/Mog-like_dom_sf"/>
</dbReference>
<dbReference type="PROSITE" id="PS01078">
    <property type="entry name" value="MOCF_BIOSYNTHESIS_1"/>
    <property type="match status" value="1"/>
</dbReference>
<evidence type="ECO:0000256" key="7">
    <source>
        <dbReference type="ARBA" id="ARBA00058212"/>
    </source>
</evidence>
<dbReference type="PANTHER" id="PTHR43764">
    <property type="entry name" value="MOLYBDENUM COFACTOR BIOSYNTHESIS"/>
    <property type="match status" value="1"/>
</dbReference>
<name>A0ABU0TG30_9FLAO</name>
<protein>
    <recommendedName>
        <fullName evidence="3">Molybdopterin adenylyltransferase</fullName>
        <ecNumber evidence="2">2.7.7.75</ecNumber>
    </recommendedName>
</protein>
<dbReference type="InterPro" id="IPR008284">
    <property type="entry name" value="MoCF_biosynth_CS"/>
</dbReference>
<dbReference type="InterPro" id="IPR012247">
    <property type="entry name" value="MoaC_MogA"/>
</dbReference>
<dbReference type="InterPro" id="IPR036522">
    <property type="entry name" value="MoaC_sf"/>
</dbReference>
<evidence type="ECO:0000256" key="6">
    <source>
        <dbReference type="ARBA" id="ARBA00055087"/>
    </source>
</evidence>
<comment type="function">
    <text evidence="7">Catalyzes the adenylation of molybdopterin as part of the biosynthesis of the molybdenum-cofactor.</text>
</comment>
<keyword evidence="4" id="KW-0501">Molybdenum cofactor biosynthesis</keyword>
<feature type="domain" description="MoaB/Mog" evidence="8">
    <location>
        <begin position="150"/>
        <end position="293"/>
    </location>
</feature>
<dbReference type="Gene3D" id="3.30.70.640">
    <property type="entry name" value="Molybdopterin cofactor biosynthesis C (MoaC) domain"/>
    <property type="match status" value="1"/>
</dbReference>
<accession>A0ABU0TG30</accession>
<dbReference type="Proteomes" id="UP001225072">
    <property type="component" value="Unassembled WGS sequence"/>
</dbReference>
<dbReference type="PIRSF" id="PIRSF036594">
    <property type="entry name" value="MoaC_MogA"/>
    <property type="match status" value="1"/>
</dbReference>
<dbReference type="Pfam" id="PF00994">
    <property type="entry name" value="MoCF_biosynth"/>
    <property type="match status" value="1"/>
</dbReference>
<dbReference type="RefSeq" id="WP_307447398.1">
    <property type="nucleotide sequence ID" value="NZ_JAUTAL010000001.1"/>
</dbReference>
<organism evidence="9 10">
    <name type="scientific">Chryseobacterium camelliae</name>
    <dbReference type="NCBI Taxonomy" id="1265445"/>
    <lineage>
        <taxon>Bacteria</taxon>
        <taxon>Pseudomonadati</taxon>
        <taxon>Bacteroidota</taxon>
        <taxon>Flavobacteriia</taxon>
        <taxon>Flavobacteriales</taxon>
        <taxon>Weeksellaceae</taxon>
        <taxon>Chryseobacterium group</taxon>
        <taxon>Chryseobacterium</taxon>
    </lineage>
</organism>
<proteinExistence type="predicted"/>
<dbReference type="SUPFAM" id="SSF53218">
    <property type="entry name" value="Molybdenum cofactor biosynthesis proteins"/>
    <property type="match status" value="1"/>
</dbReference>
<evidence type="ECO:0000313" key="9">
    <source>
        <dbReference type="EMBL" id="MDQ1095916.1"/>
    </source>
</evidence>
<keyword evidence="10" id="KW-1185">Reference proteome</keyword>
<dbReference type="SMART" id="SM00852">
    <property type="entry name" value="MoCF_biosynth"/>
    <property type="match status" value="1"/>
</dbReference>
<dbReference type="EC" id="2.7.7.75" evidence="2"/>
<evidence type="ECO:0000313" key="10">
    <source>
        <dbReference type="Proteomes" id="UP001225072"/>
    </source>
</evidence>
<dbReference type="GO" id="GO:0061799">
    <property type="term" value="F:cyclic pyranopterin monophosphate synthase activity"/>
    <property type="evidence" value="ECO:0007669"/>
    <property type="project" value="UniProtKB-EC"/>
</dbReference>
<evidence type="ECO:0000256" key="3">
    <source>
        <dbReference type="ARBA" id="ARBA00013491"/>
    </source>
</evidence>
<evidence type="ECO:0000256" key="1">
    <source>
        <dbReference type="ARBA" id="ARBA00005046"/>
    </source>
</evidence>
<dbReference type="InterPro" id="IPR002820">
    <property type="entry name" value="Mopterin_CF_biosynth-C_dom"/>
</dbReference>
<comment type="function">
    <text evidence="6">Catalyzes the conversion of (8S)-3',8-cyclo-7,8-dihydroguanosine 5'-triphosphate to cyclic pyranopterin monophosphate (cPMP).</text>
</comment>
<dbReference type="EMBL" id="JAUTAL010000001">
    <property type="protein sequence ID" value="MDQ1095916.1"/>
    <property type="molecule type" value="Genomic_DNA"/>
</dbReference>
<comment type="pathway">
    <text evidence="1">Cofactor biosynthesis; molybdopterin biosynthesis.</text>
</comment>
<comment type="catalytic activity">
    <reaction evidence="5">
        <text>molybdopterin + ATP + H(+) = adenylyl-molybdopterin + diphosphate</text>
        <dbReference type="Rhea" id="RHEA:31331"/>
        <dbReference type="ChEBI" id="CHEBI:15378"/>
        <dbReference type="ChEBI" id="CHEBI:30616"/>
        <dbReference type="ChEBI" id="CHEBI:33019"/>
        <dbReference type="ChEBI" id="CHEBI:58698"/>
        <dbReference type="ChEBI" id="CHEBI:62727"/>
        <dbReference type="EC" id="2.7.7.75"/>
    </reaction>
</comment>
<dbReference type="Pfam" id="PF01967">
    <property type="entry name" value="MoaC"/>
    <property type="match status" value="1"/>
</dbReference>
<reference evidence="9 10" key="1">
    <citation type="submission" date="2023-07" db="EMBL/GenBank/DDBJ databases">
        <title>Functional and genomic diversity of the sorghum phyllosphere microbiome.</title>
        <authorList>
            <person name="Shade A."/>
        </authorList>
    </citation>
    <scope>NUCLEOTIDE SEQUENCE [LARGE SCALE GENOMIC DNA]</scope>
    <source>
        <strain evidence="9 10">SORGH_AS_1064</strain>
    </source>
</reference>
<sequence>MVDITHKTSTLRKAVATATVKTSSASTIEAIEQRKVPKGDIFEFSRAAALFAVKKTSDVIPDCHPLPVEYTAITYTIDNLSVIITVEVHTIYKTGVEVEAMHGASVAALVMYDMLKPIDKKVEIENIRLQEKRGGKSSDPKNLGSGLKSAVIVCSDSVYKGEKEDTSGKAILAALEKHGIPDANYQVIPDEFETIQSIIRQNKDNHTDLLIFTGGTGLSPRDITPEAVMPFIDREIPGVMEAARNYGQQRIKTAMLSRGVAGFSGKTLILTLPGSRKAVEENMEALFPQILHVFELNDHYKH</sequence>
<dbReference type="PANTHER" id="PTHR43764:SF1">
    <property type="entry name" value="MOLYBDOPTERIN MOLYBDOTRANSFERASE"/>
    <property type="match status" value="1"/>
</dbReference>
<evidence type="ECO:0000259" key="8">
    <source>
        <dbReference type="SMART" id="SM00852"/>
    </source>
</evidence>
<keyword evidence="9" id="KW-0456">Lyase</keyword>
<dbReference type="Gene3D" id="3.40.980.10">
    <property type="entry name" value="MoaB/Mog-like domain"/>
    <property type="match status" value="1"/>
</dbReference>
<dbReference type="NCBIfam" id="TIGR00177">
    <property type="entry name" value="molyb_syn"/>
    <property type="match status" value="1"/>
</dbReference>
<gene>
    <name evidence="9" type="ORF">QE404_001063</name>
</gene>
<dbReference type="SUPFAM" id="SSF55040">
    <property type="entry name" value="Molybdenum cofactor biosynthesis protein C, MoaC"/>
    <property type="match status" value="1"/>
</dbReference>
<dbReference type="InterPro" id="IPR001453">
    <property type="entry name" value="MoaB/Mog_dom"/>
</dbReference>
<comment type="caution">
    <text evidence="9">The sequence shown here is derived from an EMBL/GenBank/DDBJ whole genome shotgun (WGS) entry which is preliminary data.</text>
</comment>
<dbReference type="InterPro" id="IPR051920">
    <property type="entry name" value="MPT_Adenylyltrnsfr/MoaC-Rel"/>
</dbReference>
<evidence type="ECO:0000256" key="5">
    <source>
        <dbReference type="ARBA" id="ARBA00051131"/>
    </source>
</evidence>
<evidence type="ECO:0000256" key="2">
    <source>
        <dbReference type="ARBA" id="ARBA00012509"/>
    </source>
</evidence>
<dbReference type="CDD" id="cd00886">
    <property type="entry name" value="MogA_MoaB"/>
    <property type="match status" value="1"/>
</dbReference>
<evidence type="ECO:0000256" key="4">
    <source>
        <dbReference type="ARBA" id="ARBA00023150"/>
    </source>
</evidence>